<feature type="active site" description="Proton donor" evidence="12">
    <location>
        <position position="129"/>
    </location>
</feature>
<comment type="subcellular location">
    <subcellularLocation>
        <location evidence="2 12 14">Cytoplasm</location>
    </subcellularLocation>
</comment>
<dbReference type="InterPro" id="IPR023016">
    <property type="entry name" value="HisA/PriA"/>
</dbReference>
<dbReference type="UniPathway" id="UPA00031">
    <property type="reaction ID" value="UER00009"/>
</dbReference>
<evidence type="ECO:0000256" key="14">
    <source>
        <dbReference type="RuleBase" id="RU003658"/>
    </source>
</evidence>
<keyword evidence="9 12" id="KW-0368">Histidine biosynthesis</keyword>
<keyword evidence="10 12" id="KW-0413">Isomerase</keyword>
<comment type="similarity">
    <text evidence="4 12 13">Belongs to the HisA/HisF family.</text>
</comment>
<evidence type="ECO:0000256" key="12">
    <source>
        <dbReference type="HAMAP-Rule" id="MF_01014"/>
    </source>
</evidence>
<dbReference type="HAMAP" id="MF_01014">
    <property type="entry name" value="HisA"/>
    <property type="match status" value="1"/>
</dbReference>
<evidence type="ECO:0000256" key="2">
    <source>
        <dbReference type="ARBA" id="ARBA00004496"/>
    </source>
</evidence>
<dbReference type="AlphaFoldDB" id="A0A1H3ML59"/>
<gene>
    <name evidence="12" type="primary">hisA</name>
    <name evidence="15" type="ORF">SAMN05192546_104180</name>
</gene>
<dbReference type="EMBL" id="FNPV01000004">
    <property type="protein sequence ID" value="SDY77270.1"/>
    <property type="molecule type" value="Genomic_DNA"/>
</dbReference>
<evidence type="ECO:0000256" key="9">
    <source>
        <dbReference type="ARBA" id="ARBA00023102"/>
    </source>
</evidence>
<evidence type="ECO:0000256" key="6">
    <source>
        <dbReference type="ARBA" id="ARBA00018464"/>
    </source>
</evidence>
<dbReference type="InterPro" id="IPR011060">
    <property type="entry name" value="RibuloseP-bd_barrel"/>
</dbReference>
<dbReference type="GO" id="GO:0000162">
    <property type="term" value="P:L-tryptophan biosynthetic process"/>
    <property type="evidence" value="ECO:0007669"/>
    <property type="project" value="TreeGrafter"/>
</dbReference>
<evidence type="ECO:0000256" key="3">
    <source>
        <dbReference type="ARBA" id="ARBA00005133"/>
    </source>
</evidence>
<reference evidence="15 16" key="1">
    <citation type="submission" date="2016-10" db="EMBL/GenBank/DDBJ databases">
        <authorList>
            <person name="de Groot N.N."/>
        </authorList>
    </citation>
    <scope>NUCLEOTIDE SEQUENCE [LARGE SCALE GENOMIC DNA]</scope>
    <source>
        <strain evidence="15 16">APO</strain>
    </source>
</reference>
<dbReference type="OrthoDB" id="9807749at2"/>
<keyword evidence="16" id="KW-1185">Reference proteome</keyword>
<evidence type="ECO:0000256" key="8">
    <source>
        <dbReference type="ARBA" id="ARBA00022605"/>
    </source>
</evidence>
<comment type="catalytic activity">
    <reaction evidence="1 12 14">
        <text>1-(5-phospho-beta-D-ribosyl)-5-[(5-phospho-beta-D-ribosylamino)methylideneamino]imidazole-4-carboxamide = 5-[(5-phospho-1-deoxy-D-ribulos-1-ylimino)methylamino]-1-(5-phospho-beta-D-ribosyl)imidazole-4-carboxamide</text>
        <dbReference type="Rhea" id="RHEA:15469"/>
        <dbReference type="ChEBI" id="CHEBI:58435"/>
        <dbReference type="ChEBI" id="CHEBI:58525"/>
        <dbReference type="EC" id="5.3.1.16"/>
    </reaction>
</comment>
<evidence type="ECO:0000256" key="4">
    <source>
        <dbReference type="ARBA" id="ARBA00009667"/>
    </source>
</evidence>
<dbReference type="GO" id="GO:0003949">
    <property type="term" value="F:1-(5-phosphoribosyl)-5-[(5-phosphoribosylamino)methylideneamino]imidazole-4-carboxamide isomerase activity"/>
    <property type="evidence" value="ECO:0007669"/>
    <property type="project" value="UniProtKB-UniRule"/>
</dbReference>
<keyword evidence="8 12" id="KW-0028">Amino-acid biosynthesis</keyword>
<dbReference type="InterPro" id="IPR044524">
    <property type="entry name" value="Isoase_HisA-like"/>
</dbReference>
<dbReference type="InterPro" id="IPR013785">
    <property type="entry name" value="Aldolase_TIM"/>
</dbReference>
<dbReference type="STRING" id="159292.SAMN05192546_104180"/>
<comment type="pathway">
    <text evidence="3 12 14">Amino-acid biosynthesis; L-histidine biosynthesis; L-histidine from 5-phospho-alpha-D-ribose 1-diphosphate: step 4/9.</text>
</comment>
<dbReference type="NCBIfam" id="NF010112">
    <property type="entry name" value="PRK13585.1"/>
    <property type="match status" value="1"/>
</dbReference>
<dbReference type="PANTHER" id="PTHR43090">
    <property type="entry name" value="1-(5-PHOSPHORIBOSYL)-5-[(5-PHOSPHORIBOSYLAMINO)METHYLIDENEAMINO] IMIDAZOLE-4-CARBOXAMIDE ISOMERASE"/>
    <property type="match status" value="1"/>
</dbReference>
<dbReference type="FunFam" id="3.20.20.70:FF:000009">
    <property type="entry name" value="1-(5-phosphoribosyl)-5-[(5-phosphoribosylamino)methylideneamino] imidazole-4-carboxamide isomerase"/>
    <property type="match status" value="1"/>
</dbReference>
<dbReference type="RefSeq" id="WP_093312713.1">
    <property type="nucleotide sequence ID" value="NZ_FNPV01000004.1"/>
</dbReference>
<dbReference type="EC" id="5.3.1.16" evidence="5 12"/>
<dbReference type="InterPro" id="IPR006063">
    <property type="entry name" value="HisA_bact_arch"/>
</dbReference>
<evidence type="ECO:0000256" key="10">
    <source>
        <dbReference type="ARBA" id="ARBA00023235"/>
    </source>
</evidence>
<dbReference type="Pfam" id="PF00977">
    <property type="entry name" value="His_biosynth"/>
    <property type="match status" value="1"/>
</dbReference>
<dbReference type="PANTHER" id="PTHR43090:SF2">
    <property type="entry name" value="1-(5-PHOSPHORIBOSYL)-5-[(5-PHOSPHORIBOSYLAMINO)METHYLIDENEAMINO] IMIDAZOLE-4-CARBOXAMIDE ISOMERASE"/>
    <property type="match status" value="1"/>
</dbReference>
<evidence type="ECO:0000313" key="15">
    <source>
        <dbReference type="EMBL" id="SDY77270.1"/>
    </source>
</evidence>
<organism evidence="15 16">
    <name type="scientific">Tindallia californiensis</name>
    <dbReference type="NCBI Taxonomy" id="159292"/>
    <lineage>
        <taxon>Bacteria</taxon>
        <taxon>Bacillati</taxon>
        <taxon>Bacillota</taxon>
        <taxon>Clostridia</taxon>
        <taxon>Peptostreptococcales</taxon>
        <taxon>Tindalliaceae</taxon>
        <taxon>Tindallia</taxon>
    </lineage>
</organism>
<evidence type="ECO:0000313" key="16">
    <source>
        <dbReference type="Proteomes" id="UP000199230"/>
    </source>
</evidence>
<dbReference type="InterPro" id="IPR006062">
    <property type="entry name" value="His_biosynth"/>
</dbReference>
<keyword evidence="7 12" id="KW-0963">Cytoplasm</keyword>
<sequence length="237" mass="25759">MLIYPAIDIKNGKCVRLTQGMKEEETIYYHNPWKVALDWKSKGAGQLHVIDLDGAFGGKAGNIEAMKEIIDCVNIPVQIGGGIREEADVKRLIDMGVWRCILGTKALSDETMLKRLLKKYGEKIVVSVDAKDGKVAVEGWVKVENVDALEFAGKLQNLGLKTLVYTDIGRDGMLQGPNFEALKRLRETVEIEIIASGGVSSKEDLLQLKELGVDGAIVGKALYEGAMTLEEAGGAAL</sequence>
<protein>
    <recommendedName>
        <fullName evidence="6 12">1-(5-phosphoribosyl)-5-[(5-phosphoribosylamino)methylideneamino] imidazole-4-carboxamide isomerase</fullName>
        <ecNumber evidence="5 12">5.3.1.16</ecNumber>
    </recommendedName>
    <alternativeName>
        <fullName evidence="11 12">Phosphoribosylformimino-5-aminoimidazole carboxamide ribotide isomerase</fullName>
    </alternativeName>
</protein>
<proteinExistence type="inferred from homology"/>
<evidence type="ECO:0000256" key="13">
    <source>
        <dbReference type="RuleBase" id="RU003657"/>
    </source>
</evidence>
<dbReference type="CDD" id="cd04732">
    <property type="entry name" value="HisA"/>
    <property type="match status" value="1"/>
</dbReference>
<dbReference type="GO" id="GO:0000105">
    <property type="term" value="P:L-histidine biosynthetic process"/>
    <property type="evidence" value="ECO:0007669"/>
    <property type="project" value="UniProtKB-UniRule"/>
</dbReference>
<dbReference type="SUPFAM" id="SSF51366">
    <property type="entry name" value="Ribulose-phoshate binding barrel"/>
    <property type="match status" value="1"/>
</dbReference>
<dbReference type="NCBIfam" id="TIGR00007">
    <property type="entry name" value="1-(5-phosphoribosyl)-5-[(5-phosphoribosylamino)methylideneamino]imidazole-4-carboxamide isomerase"/>
    <property type="match status" value="1"/>
</dbReference>
<evidence type="ECO:0000256" key="7">
    <source>
        <dbReference type="ARBA" id="ARBA00022490"/>
    </source>
</evidence>
<dbReference type="Gene3D" id="3.20.20.70">
    <property type="entry name" value="Aldolase class I"/>
    <property type="match status" value="1"/>
</dbReference>
<dbReference type="Proteomes" id="UP000199230">
    <property type="component" value="Unassembled WGS sequence"/>
</dbReference>
<accession>A0A1H3ML59</accession>
<dbReference type="GO" id="GO:0005737">
    <property type="term" value="C:cytoplasm"/>
    <property type="evidence" value="ECO:0007669"/>
    <property type="project" value="UniProtKB-SubCell"/>
</dbReference>
<evidence type="ECO:0000256" key="1">
    <source>
        <dbReference type="ARBA" id="ARBA00000901"/>
    </source>
</evidence>
<name>A0A1H3ML59_9FIRM</name>
<evidence type="ECO:0000256" key="11">
    <source>
        <dbReference type="ARBA" id="ARBA00030547"/>
    </source>
</evidence>
<feature type="active site" description="Proton acceptor" evidence="12">
    <location>
        <position position="8"/>
    </location>
</feature>
<evidence type="ECO:0000256" key="5">
    <source>
        <dbReference type="ARBA" id="ARBA00012550"/>
    </source>
</evidence>